<proteinExistence type="predicted"/>
<evidence type="ECO:0008006" key="3">
    <source>
        <dbReference type="Google" id="ProtNLM"/>
    </source>
</evidence>
<dbReference type="InterPro" id="IPR052929">
    <property type="entry name" value="RNase_H-like_EbsB-rel"/>
</dbReference>
<comment type="caution">
    <text evidence="1">The sequence shown here is derived from an EMBL/GenBank/DDBJ whole genome shotgun (WGS) entry which is preliminary data.</text>
</comment>
<accession>A0AAE0AF40</accession>
<dbReference type="AlphaFoldDB" id="A0AAE0AF40"/>
<dbReference type="PANTHER" id="PTHR47074:SF11">
    <property type="entry name" value="REVERSE TRANSCRIPTASE-LIKE PROTEIN"/>
    <property type="match status" value="1"/>
</dbReference>
<protein>
    <recommendedName>
        <fullName evidence="3">RNase H type-1 domain-containing protein</fullName>
    </recommendedName>
</protein>
<dbReference type="PANTHER" id="PTHR47074">
    <property type="entry name" value="BNAC02G40300D PROTEIN"/>
    <property type="match status" value="1"/>
</dbReference>
<reference evidence="1" key="1">
    <citation type="journal article" date="2023" name="Plant J.">
        <title>Genome sequences and population genomics provide insights into the demographic history, inbreeding, and mutation load of two 'living fossil' tree species of Dipteronia.</title>
        <authorList>
            <person name="Feng Y."/>
            <person name="Comes H.P."/>
            <person name="Chen J."/>
            <person name="Zhu S."/>
            <person name="Lu R."/>
            <person name="Zhang X."/>
            <person name="Li P."/>
            <person name="Qiu J."/>
            <person name="Olsen K.M."/>
            <person name="Qiu Y."/>
        </authorList>
    </citation>
    <scope>NUCLEOTIDE SEQUENCE</scope>
    <source>
        <strain evidence="1">NBL</strain>
    </source>
</reference>
<organism evidence="1 2">
    <name type="scientific">Dipteronia sinensis</name>
    <dbReference type="NCBI Taxonomy" id="43782"/>
    <lineage>
        <taxon>Eukaryota</taxon>
        <taxon>Viridiplantae</taxon>
        <taxon>Streptophyta</taxon>
        <taxon>Embryophyta</taxon>
        <taxon>Tracheophyta</taxon>
        <taxon>Spermatophyta</taxon>
        <taxon>Magnoliopsida</taxon>
        <taxon>eudicotyledons</taxon>
        <taxon>Gunneridae</taxon>
        <taxon>Pentapetalae</taxon>
        <taxon>rosids</taxon>
        <taxon>malvids</taxon>
        <taxon>Sapindales</taxon>
        <taxon>Sapindaceae</taxon>
        <taxon>Hippocastanoideae</taxon>
        <taxon>Acereae</taxon>
        <taxon>Dipteronia</taxon>
    </lineage>
</organism>
<dbReference type="Proteomes" id="UP001281410">
    <property type="component" value="Unassembled WGS sequence"/>
</dbReference>
<keyword evidence="2" id="KW-1185">Reference proteome</keyword>
<gene>
    <name evidence="1" type="ORF">Dsin_017490</name>
</gene>
<evidence type="ECO:0000313" key="1">
    <source>
        <dbReference type="EMBL" id="KAK3212784.1"/>
    </source>
</evidence>
<sequence>MWKLPDMGVYKLNCDAAVDVAGGFIGIGLVIRDAAGFEARCVEIGFVSRNYNKVAHVLARNALLHAEDRYWMEEYPTFVRSFVQADFPC</sequence>
<dbReference type="EMBL" id="JANJYJ010000005">
    <property type="protein sequence ID" value="KAK3212784.1"/>
    <property type="molecule type" value="Genomic_DNA"/>
</dbReference>
<evidence type="ECO:0000313" key="2">
    <source>
        <dbReference type="Proteomes" id="UP001281410"/>
    </source>
</evidence>
<name>A0AAE0AF40_9ROSI</name>